<dbReference type="OrthoDB" id="19731at10239"/>
<proteinExistence type="predicted"/>
<dbReference type="RefSeq" id="YP_009145944.1">
    <property type="nucleotide sequence ID" value="NC_027297.1"/>
</dbReference>
<dbReference type="KEGG" id="vg:24598864"/>
<protein>
    <submittedName>
        <fullName evidence="2">Uncharacterized protein</fullName>
    </submittedName>
</protein>
<dbReference type="KEGG" id="vg:24598698"/>
<dbReference type="GeneID" id="24598698"/>
<dbReference type="Proteomes" id="UP000030204">
    <property type="component" value="Segment"/>
</dbReference>
<dbReference type="GeneID" id="24598864"/>
<dbReference type="EMBL" id="KM236244">
    <property type="protein sequence ID" value="AIW04119.1"/>
    <property type="molecule type" value="Genomic_DNA"/>
</dbReference>
<accession>A0A0A0RQZ8</accession>
<gene>
    <name evidence="2" type="ORF">CPT_Stitch168</name>
    <name evidence="1" type="ORF">CPT_Stitch3</name>
</gene>
<evidence type="ECO:0000313" key="2">
    <source>
        <dbReference type="EMBL" id="AIW04119.1"/>
    </source>
</evidence>
<keyword evidence="3" id="KW-1185">Reference proteome</keyword>
<dbReference type="EMBL" id="KM236244">
    <property type="protein sequence ID" value="AIW03954.1"/>
    <property type="molecule type" value="Genomic_DNA"/>
</dbReference>
<evidence type="ECO:0000313" key="1">
    <source>
        <dbReference type="EMBL" id="AIW03954.1"/>
    </source>
</evidence>
<dbReference type="RefSeq" id="YP_009146109.1">
    <property type="nucleotide sequence ID" value="NC_027297.1"/>
</dbReference>
<evidence type="ECO:0000313" key="3">
    <source>
        <dbReference type="Proteomes" id="UP000030204"/>
    </source>
</evidence>
<reference evidence="2 3" key="1">
    <citation type="journal article" date="2015" name="Genome Announc.">
        <title>Complete Genome of Salmonella enterica Serovar Typhimurium T5-Like Siphophage Stitch.</title>
        <authorList>
            <person name="Grover J.M."/>
            <person name="Luna A.J."/>
            <person name="Wood T.L."/>
            <person name="Chamakura K.R."/>
            <person name="Kuty Everett G.F."/>
        </authorList>
    </citation>
    <scope>NUCLEOTIDE SEQUENCE [LARGE SCALE GENOMIC DNA]</scope>
</reference>
<name>A0A0A0RQZ8_9CAUD</name>
<organism evidence="2 3">
    <name type="scientific">Salmonella phage Stitch</name>
    <dbReference type="NCBI Taxonomy" id="2991861"/>
    <lineage>
        <taxon>Viruses</taxon>
        <taxon>Duplodnaviria</taxon>
        <taxon>Heunggongvirae</taxon>
        <taxon>Uroviricota</taxon>
        <taxon>Caudoviricetes</taxon>
        <taxon>Demerecviridae</taxon>
        <taxon>Markadamsvirinae</taxon>
        <taxon>Epseptimavirus</taxon>
        <taxon>Epseptimavirus stitch</taxon>
    </lineage>
</organism>
<sequence length="85" mass="9795">MNIVLPKTLDKKQYITPDDMECGKVYQFDYMLASPTNTGCIIAVDTRDNDVLTFNDYSDFMEWLDDQSITNNGELTPYQLTLTIK</sequence>